<accession>A0AAU8FLB9</accession>
<dbReference type="SUPFAM" id="SSF51306">
    <property type="entry name" value="LexA/Signal peptidase"/>
    <property type="match status" value="1"/>
</dbReference>
<reference evidence="1" key="1">
    <citation type="submission" date="2024-06" db="EMBL/GenBank/DDBJ databases">
        <title>Sequencing and assembly of the genome of Dyadobacter sp. strain 676, a symbiont of Cyamopsis tetragonoloba.</title>
        <authorList>
            <person name="Guro P."/>
            <person name="Sazanova A."/>
            <person name="Kuznetsova I."/>
            <person name="Belimov A."/>
            <person name="Safronova V."/>
        </authorList>
    </citation>
    <scope>NUCLEOTIDE SEQUENCE</scope>
    <source>
        <strain evidence="1">676</strain>
    </source>
</reference>
<dbReference type="EMBL" id="CP159289">
    <property type="protein sequence ID" value="XCH25022.1"/>
    <property type="molecule type" value="Genomic_DNA"/>
</dbReference>
<dbReference type="InterPro" id="IPR036286">
    <property type="entry name" value="LexA/Signal_pep-like_sf"/>
</dbReference>
<proteinExistence type="predicted"/>
<organism evidence="1">
    <name type="scientific">Dyadobacter sp. 676</name>
    <dbReference type="NCBI Taxonomy" id="3088362"/>
    <lineage>
        <taxon>Bacteria</taxon>
        <taxon>Pseudomonadati</taxon>
        <taxon>Bacteroidota</taxon>
        <taxon>Cytophagia</taxon>
        <taxon>Cytophagales</taxon>
        <taxon>Spirosomataceae</taxon>
        <taxon>Dyadobacter</taxon>
    </lineage>
</organism>
<protein>
    <submittedName>
        <fullName evidence="1">S24 family peptidase</fullName>
    </submittedName>
</protein>
<evidence type="ECO:0000313" key="1">
    <source>
        <dbReference type="EMBL" id="XCH25022.1"/>
    </source>
</evidence>
<dbReference type="InterPro" id="IPR039418">
    <property type="entry name" value="LexA-like"/>
</dbReference>
<dbReference type="CDD" id="cd06529">
    <property type="entry name" value="S24_LexA-like"/>
    <property type="match status" value="1"/>
</dbReference>
<dbReference type="AlphaFoldDB" id="A0AAU8FLB9"/>
<dbReference type="Gene3D" id="2.10.109.10">
    <property type="entry name" value="Umud Fragment, subunit A"/>
    <property type="match status" value="1"/>
</dbReference>
<dbReference type="RefSeq" id="WP_353720327.1">
    <property type="nucleotide sequence ID" value="NZ_CP159289.1"/>
</dbReference>
<gene>
    <name evidence="1" type="ORF">ABV298_00905</name>
</gene>
<sequence length="94" mass="10721">MIEIEGDSMEPYYWEGCKLRCKEVPSEDWPYLNSGVYAVVYGSFFVIKRVKTSPVKGKLTLHSDNIEMGGSIEIPLSKVRKIWQAIRIVDAPAR</sequence>
<name>A0AAU8FLB9_9BACT</name>